<organism evidence="1 2">
    <name type="scientific">Nocardioides marinquilinus</name>
    <dbReference type="NCBI Taxonomy" id="1210400"/>
    <lineage>
        <taxon>Bacteria</taxon>
        <taxon>Bacillati</taxon>
        <taxon>Actinomycetota</taxon>
        <taxon>Actinomycetes</taxon>
        <taxon>Propionibacteriales</taxon>
        <taxon>Nocardioidaceae</taxon>
        <taxon>Nocardioides</taxon>
    </lineage>
</organism>
<name>A0ABP9PCZ7_9ACTN</name>
<dbReference type="RefSeq" id="WP_345454689.1">
    <property type="nucleotide sequence ID" value="NZ_BAABKG010000001.1"/>
</dbReference>
<reference evidence="2" key="1">
    <citation type="journal article" date="2019" name="Int. J. Syst. Evol. Microbiol.">
        <title>The Global Catalogue of Microorganisms (GCM) 10K type strain sequencing project: providing services to taxonomists for standard genome sequencing and annotation.</title>
        <authorList>
            <consortium name="The Broad Institute Genomics Platform"/>
            <consortium name="The Broad Institute Genome Sequencing Center for Infectious Disease"/>
            <person name="Wu L."/>
            <person name="Ma J."/>
        </authorList>
    </citation>
    <scope>NUCLEOTIDE SEQUENCE [LARGE SCALE GENOMIC DNA]</scope>
    <source>
        <strain evidence="2">JCM 18459</strain>
    </source>
</reference>
<dbReference type="Gene3D" id="1.20.1290.10">
    <property type="entry name" value="AhpD-like"/>
    <property type="match status" value="1"/>
</dbReference>
<dbReference type="SUPFAM" id="SSF69118">
    <property type="entry name" value="AhpD-like"/>
    <property type="match status" value="1"/>
</dbReference>
<dbReference type="PANTHER" id="PTHR35446:SF2">
    <property type="entry name" value="CARBOXYMUCONOLACTONE DECARBOXYLASE-LIKE DOMAIN-CONTAINING PROTEIN"/>
    <property type="match status" value="1"/>
</dbReference>
<proteinExistence type="predicted"/>
<dbReference type="Proteomes" id="UP001500221">
    <property type="component" value="Unassembled WGS sequence"/>
</dbReference>
<gene>
    <name evidence="1" type="ORF">GCM10023340_07660</name>
</gene>
<dbReference type="InterPro" id="IPR029032">
    <property type="entry name" value="AhpD-like"/>
</dbReference>
<evidence type="ECO:0008006" key="3">
    <source>
        <dbReference type="Google" id="ProtNLM"/>
    </source>
</evidence>
<evidence type="ECO:0000313" key="2">
    <source>
        <dbReference type="Proteomes" id="UP001500221"/>
    </source>
</evidence>
<dbReference type="PANTHER" id="PTHR35446">
    <property type="entry name" value="SI:CH211-175M2.5"/>
    <property type="match status" value="1"/>
</dbReference>
<evidence type="ECO:0000313" key="1">
    <source>
        <dbReference type="EMBL" id="GAA5143063.1"/>
    </source>
</evidence>
<keyword evidence="2" id="KW-1185">Reference proteome</keyword>
<comment type="caution">
    <text evidence="1">The sequence shown here is derived from an EMBL/GenBank/DDBJ whole genome shotgun (WGS) entry which is preliminary data.</text>
</comment>
<protein>
    <recommendedName>
        <fullName evidence="3">Carboxymuconolactone decarboxylase family protein</fullName>
    </recommendedName>
</protein>
<sequence>MTFLSDPEETAGARRMYDADLADDGFVMNLTRLWAHAPEADTAFRDLTALASAGQSMRERGVLVTATAAALGDSYCALAWGGRLADEAGADVAAATLSGEDDAVLDARDRALASWARAVVRDPSGTTSADLEPLRAAGYDDAAIFSLTLYVGLRLAFSSVNGALGAAPDHEVADAAPPAVRAAVTWGRAPA</sequence>
<accession>A0ABP9PCZ7</accession>
<dbReference type="EMBL" id="BAABKG010000001">
    <property type="protein sequence ID" value="GAA5143063.1"/>
    <property type="molecule type" value="Genomic_DNA"/>
</dbReference>